<organism evidence="3 4">
    <name type="scientific">Ramlibacter agri</name>
    <dbReference type="NCBI Taxonomy" id="2728837"/>
    <lineage>
        <taxon>Bacteria</taxon>
        <taxon>Pseudomonadati</taxon>
        <taxon>Pseudomonadota</taxon>
        <taxon>Betaproteobacteria</taxon>
        <taxon>Burkholderiales</taxon>
        <taxon>Comamonadaceae</taxon>
        <taxon>Ramlibacter</taxon>
    </lineage>
</organism>
<dbReference type="InterPro" id="IPR042100">
    <property type="entry name" value="Bug_dom1"/>
</dbReference>
<dbReference type="PANTHER" id="PTHR42928">
    <property type="entry name" value="TRICARBOXYLATE-BINDING PROTEIN"/>
    <property type="match status" value="1"/>
</dbReference>
<dbReference type="PANTHER" id="PTHR42928:SF5">
    <property type="entry name" value="BLR1237 PROTEIN"/>
    <property type="match status" value="1"/>
</dbReference>
<dbReference type="PIRSF" id="PIRSF017082">
    <property type="entry name" value="YflP"/>
    <property type="match status" value="1"/>
</dbReference>
<keyword evidence="2" id="KW-0732">Signal</keyword>
<name>A0A848H6F4_9BURK</name>
<dbReference type="RefSeq" id="WP_169417497.1">
    <property type="nucleotide sequence ID" value="NZ_JABBFX010000001.1"/>
</dbReference>
<dbReference type="InterPro" id="IPR006311">
    <property type="entry name" value="TAT_signal"/>
</dbReference>
<dbReference type="Gene3D" id="3.40.190.10">
    <property type="entry name" value="Periplasmic binding protein-like II"/>
    <property type="match status" value="1"/>
</dbReference>
<dbReference type="AlphaFoldDB" id="A0A848H6F4"/>
<feature type="chain" id="PRO_5032690915" evidence="2">
    <location>
        <begin position="28"/>
        <end position="327"/>
    </location>
</feature>
<keyword evidence="4" id="KW-1185">Reference proteome</keyword>
<dbReference type="Proteomes" id="UP000541185">
    <property type="component" value="Unassembled WGS sequence"/>
</dbReference>
<dbReference type="PROSITE" id="PS51318">
    <property type="entry name" value="TAT"/>
    <property type="match status" value="1"/>
</dbReference>
<proteinExistence type="inferred from homology"/>
<evidence type="ECO:0000313" key="4">
    <source>
        <dbReference type="Proteomes" id="UP000541185"/>
    </source>
</evidence>
<reference evidence="3 4" key="1">
    <citation type="submission" date="2020-04" db="EMBL/GenBank/DDBJ databases">
        <title>Ramlibacter sp. G-1-2-2 isolated from soil.</title>
        <authorList>
            <person name="Dahal R.H."/>
        </authorList>
    </citation>
    <scope>NUCLEOTIDE SEQUENCE [LARGE SCALE GENOMIC DNA]</scope>
    <source>
        <strain evidence="3 4">G-1-2-2</strain>
    </source>
</reference>
<dbReference type="EMBL" id="JABBFX010000001">
    <property type="protein sequence ID" value="NML43278.1"/>
    <property type="molecule type" value="Genomic_DNA"/>
</dbReference>
<feature type="signal peptide" evidence="2">
    <location>
        <begin position="1"/>
        <end position="27"/>
    </location>
</feature>
<sequence>MQHQINRRHALKMVAATAAAFPAFAMADGYPDKPIRLVVPFTPGGSTDILGRTIGQQLTNAWHQPVVIDNVPGAGGSIGADKVAKAPADGYTLLMGHIGTLTVTPSLYPKLPYDPVKAFAPVAWIARVPNVLVVHPSVPAKTVKELVAYVKANPGKVNYGSGGNGSAAHIATEYFDLVTGAKMQHVPYKGTAPAVIDLVAGQIQLMFTGVPAVLSQVQAGQLRAIAVSSPHRVKAMPDLPTVAESGYPGFEADQWYGVVAPAATPKDVIAKLNQQINKSLSSAEIRERLASEGAEATPNTPEVFGKLIDSEMVRWREVIQKGGVKVG</sequence>
<dbReference type="InterPro" id="IPR005064">
    <property type="entry name" value="BUG"/>
</dbReference>
<evidence type="ECO:0000256" key="2">
    <source>
        <dbReference type="SAM" id="SignalP"/>
    </source>
</evidence>
<comment type="similarity">
    <text evidence="1">Belongs to the UPF0065 (bug) family.</text>
</comment>
<dbReference type="CDD" id="cd13578">
    <property type="entry name" value="PBP2_Bug27"/>
    <property type="match status" value="1"/>
</dbReference>
<accession>A0A848H6F4</accession>
<gene>
    <name evidence="3" type="ORF">HHL11_05915</name>
</gene>
<dbReference type="SUPFAM" id="SSF53850">
    <property type="entry name" value="Periplasmic binding protein-like II"/>
    <property type="match status" value="1"/>
</dbReference>
<dbReference type="Pfam" id="PF03401">
    <property type="entry name" value="TctC"/>
    <property type="match status" value="1"/>
</dbReference>
<evidence type="ECO:0000313" key="3">
    <source>
        <dbReference type="EMBL" id="NML43278.1"/>
    </source>
</evidence>
<comment type="caution">
    <text evidence="3">The sequence shown here is derived from an EMBL/GenBank/DDBJ whole genome shotgun (WGS) entry which is preliminary data.</text>
</comment>
<protein>
    <submittedName>
        <fullName evidence="3">Tripartite tricarboxylate transporter substrate binding protein</fullName>
    </submittedName>
</protein>
<evidence type="ECO:0000256" key="1">
    <source>
        <dbReference type="ARBA" id="ARBA00006987"/>
    </source>
</evidence>
<dbReference type="Gene3D" id="3.40.190.150">
    <property type="entry name" value="Bordetella uptake gene, domain 1"/>
    <property type="match status" value="1"/>
</dbReference>